<dbReference type="SUPFAM" id="SSF48179">
    <property type="entry name" value="6-phosphogluconate dehydrogenase C-terminal domain-like"/>
    <property type="match status" value="1"/>
</dbReference>
<feature type="domain" description="UDP-glucose/GDP-mannose dehydrogenase C-terminal" evidence="8">
    <location>
        <begin position="339"/>
        <end position="433"/>
    </location>
</feature>
<protein>
    <recommendedName>
        <fullName evidence="2">UDP-N-acetyl-D-mannosamine dehydrogenase</fullName>
        <ecNumber evidence="1">1.1.1.336</ecNumber>
    </recommendedName>
    <alternativeName>
        <fullName evidence="5">UDP-ManNAc 6-dehydrogenase</fullName>
    </alternativeName>
</protein>
<dbReference type="InterPro" id="IPR017476">
    <property type="entry name" value="UDP-Glc/GDP-Man"/>
</dbReference>
<dbReference type="Pfam" id="PF03720">
    <property type="entry name" value="UDPG_MGDP_dh_C"/>
    <property type="match status" value="1"/>
</dbReference>
<comment type="similarity">
    <text evidence="7">Belongs to the UDP-glucose/GDP-mannose dehydrogenase family.</text>
</comment>
<evidence type="ECO:0000256" key="7">
    <source>
        <dbReference type="PIRNR" id="PIRNR000124"/>
    </source>
</evidence>
<dbReference type="InterPro" id="IPR014026">
    <property type="entry name" value="UDP-Glc/GDP-Man_DH_dimer"/>
</dbReference>
<evidence type="ECO:0000313" key="10">
    <source>
        <dbReference type="Proteomes" id="UP000199451"/>
    </source>
</evidence>
<dbReference type="Gene3D" id="3.40.50.720">
    <property type="entry name" value="NAD(P)-binding Rossmann-like Domain"/>
    <property type="match status" value="2"/>
</dbReference>
<name>A0A1G9USE3_9EURY</name>
<dbReference type="InterPro" id="IPR014027">
    <property type="entry name" value="UDP-Glc/GDP-Man_DH_C"/>
</dbReference>
<dbReference type="InterPro" id="IPR036220">
    <property type="entry name" value="UDP-Glc/GDP-Man_DH_C_sf"/>
</dbReference>
<dbReference type="Pfam" id="PF00984">
    <property type="entry name" value="UDPG_MGDP_dh"/>
    <property type="match status" value="1"/>
</dbReference>
<evidence type="ECO:0000256" key="2">
    <source>
        <dbReference type="ARBA" id="ARBA00016796"/>
    </source>
</evidence>
<dbReference type="PIRSF" id="PIRSF500136">
    <property type="entry name" value="UDP_ManNAc_DH"/>
    <property type="match status" value="1"/>
</dbReference>
<dbReference type="SMART" id="SM00984">
    <property type="entry name" value="UDPG_MGDP_dh_C"/>
    <property type="match status" value="1"/>
</dbReference>
<dbReference type="PIRSF" id="PIRSF000124">
    <property type="entry name" value="UDPglc_GDPman_dh"/>
    <property type="match status" value="1"/>
</dbReference>
<dbReference type="NCBIfam" id="TIGR03026">
    <property type="entry name" value="NDP-sugDHase"/>
    <property type="match status" value="1"/>
</dbReference>
<dbReference type="EMBL" id="FNHL01000002">
    <property type="protein sequence ID" value="SDM62804.1"/>
    <property type="molecule type" value="Genomic_DNA"/>
</dbReference>
<dbReference type="RefSeq" id="WP_244509988.1">
    <property type="nucleotide sequence ID" value="NZ_FNHL01000002.1"/>
</dbReference>
<accession>A0A1G9USE3</accession>
<dbReference type="GO" id="GO:0051287">
    <property type="term" value="F:NAD binding"/>
    <property type="evidence" value="ECO:0007669"/>
    <property type="project" value="InterPro"/>
</dbReference>
<evidence type="ECO:0000256" key="5">
    <source>
        <dbReference type="ARBA" id="ARBA00030172"/>
    </source>
</evidence>
<comment type="catalytic activity">
    <reaction evidence="6">
        <text>UDP-N-acetyl-alpha-D-mannosamine + 2 NAD(+) + H2O = UDP-N-acetyl-alpha-D-mannosaminouronate + 2 NADH + 3 H(+)</text>
        <dbReference type="Rhea" id="RHEA:25780"/>
        <dbReference type="ChEBI" id="CHEBI:15377"/>
        <dbReference type="ChEBI" id="CHEBI:15378"/>
        <dbReference type="ChEBI" id="CHEBI:57540"/>
        <dbReference type="ChEBI" id="CHEBI:57945"/>
        <dbReference type="ChEBI" id="CHEBI:68623"/>
        <dbReference type="ChEBI" id="CHEBI:70731"/>
        <dbReference type="EC" id="1.1.1.336"/>
    </reaction>
</comment>
<dbReference type="InterPro" id="IPR008927">
    <property type="entry name" value="6-PGluconate_DH-like_C_sf"/>
</dbReference>
<evidence type="ECO:0000256" key="4">
    <source>
        <dbReference type="ARBA" id="ARBA00023027"/>
    </source>
</evidence>
<reference evidence="10" key="1">
    <citation type="submission" date="2016-10" db="EMBL/GenBank/DDBJ databases">
        <authorList>
            <person name="Varghese N."/>
            <person name="Submissions S."/>
        </authorList>
    </citation>
    <scope>NUCLEOTIDE SEQUENCE [LARGE SCALE GENOMIC DNA]</scope>
    <source>
        <strain evidence="10">CGMCC 1.10119</strain>
    </source>
</reference>
<dbReference type="InterPro" id="IPR036291">
    <property type="entry name" value="NAD(P)-bd_dom_sf"/>
</dbReference>
<organism evidence="9 10">
    <name type="scientific">Halogranum gelatinilyticum</name>
    <dbReference type="NCBI Taxonomy" id="660521"/>
    <lineage>
        <taxon>Archaea</taxon>
        <taxon>Methanobacteriati</taxon>
        <taxon>Methanobacteriota</taxon>
        <taxon>Stenosarchaea group</taxon>
        <taxon>Halobacteria</taxon>
        <taxon>Halobacteriales</taxon>
        <taxon>Haloferacaceae</taxon>
    </lineage>
</organism>
<dbReference type="EC" id="1.1.1.336" evidence="1"/>
<proteinExistence type="inferred from homology"/>
<sequence length="469" mass="49142">MTPVSLYGSSLSPAAQRRAFEGGDVPVAVYGLGKMGLPLAMVYAETTGNVVGVDVDQGVVDTLNAGECHVTGEPGLPEAVAEQVTRGAFRATVDASDAAATVHVVIVPTLVTDDHRTDLSILESACRALGANVTAGDLVVVECTVPPGTARDLVRPLVAEVSGLDEAAFGVAVCPERTLSGRALSDVRGGHPKIVGGVDAESTRVARLVYESLTTNDVIPVADATTAECVKLFEGLYRDVNIALANELATLTDELGIDVVETIDAANSQPFCDIHTPGPGVGGHCIPYYPYFVMDRVERDTPLLRTARQVNDSMPRFTAEKVEDELAAVGKHVADATVLVLGLTYRPGVAEIRATPAKPLVERLAELGARVLVCDPVLDDTSDFAGERVDVDDLLTTDPDAVVVVTPHAEFDAIDWDAFEDVVVVDGRGSVGETRHPVYRIGGGRRVGSVERTAATDGGDANTVAGGDR</sequence>
<evidence type="ECO:0000256" key="1">
    <source>
        <dbReference type="ARBA" id="ARBA00012935"/>
    </source>
</evidence>
<dbReference type="SUPFAM" id="SSF51735">
    <property type="entry name" value="NAD(P)-binding Rossmann-fold domains"/>
    <property type="match status" value="1"/>
</dbReference>
<dbReference type="PANTHER" id="PTHR43491:SF5">
    <property type="entry name" value="UDP-N-ACETYL-D-MANNOSAMINE DEHYDROGENASE"/>
    <property type="match status" value="1"/>
</dbReference>
<evidence type="ECO:0000256" key="6">
    <source>
        <dbReference type="ARBA" id="ARBA00049130"/>
    </source>
</evidence>
<dbReference type="GO" id="GO:0000271">
    <property type="term" value="P:polysaccharide biosynthetic process"/>
    <property type="evidence" value="ECO:0007669"/>
    <property type="project" value="InterPro"/>
</dbReference>
<dbReference type="AlphaFoldDB" id="A0A1G9USE3"/>
<dbReference type="Pfam" id="PF03721">
    <property type="entry name" value="UDPG_MGDP_dh_N"/>
    <property type="match status" value="1"/>
</dbReference>
<dbReference type="Proteomes" id="UP000199451">
    <property type="component" value="Unassembled WGS sequence"/>
</dbReference>
<dbReference type="SUPFAM" id="SSF52413">
    <property type="entry name" value="UDP-glucose/GDP-mannose dehydrogenase C-terminal domain"/>
    <property type="match status" value="1"/>
</dbReference>
<keyword evidence="3" id="KW-0560">Oxidoreductase</keyword>
<evidence type="ECO:0000256" key="3">
    <source>
        <dbReference type="ARBA" id="ARBA00023002"/>
    </source>
</evidence>
<keyword evidence="10" id="KW-1185">Reference proteome</keyword>
<dbReference type="PANTHER" id="PTHR43491">
    <property type="entry name" value="UDP-N-ACETYL-D-MANNOSAMINE DEHYDROGENASE"/>
    <property type="match status" value="1"/>
</dbReference>
<keyword evidence="4" id="KW-0520">NAD</keyword>
<dbReference type="InterPro" id="IPR028359">
    <property type="entry name" value="UDP_ManNAc/GlcNAc_DH"/>
</dbReference>
<evidence type="ECO:0000259" key="8">
    <source>
        <dbReference type="SMART" id="SM00984"/>
    </source>
</evidence>
<gene>
    <name evidence="9" type="ORF">SAMN04487949_2316</name>
</gene>
<dbReference type="GO" id="GO:0016628">
    <property type="term" value="F:oxidoreductase activity, acting on the CH-CH group of donors, NAD or NADP as acceptor"/>
    <property type="evidence" value="ECO:0007669"/>
    <property type="project" value="InterPro"/>
</dbReference>
<dbReference type="STRING" id="660521.SAMN04487949_2316"/>
<evidence type="ECO:0000313" key="9">
    <source>
        <dbReference type="EMBL" id="SDM62804.1"/>
    </source>
</evidence>
<dbReference type="GO" id="GO:0089714">
    <property type="term" value="F:UDP-N-acetyl-D-mannosamine dehydrogenase activity"/>
    <property type="evidence" value="ECO:0007669"/>
    <property type="project" value="UniProtKB-EC"/>
</dbReference>
<dbReference type="InterPro" id="IPR001732">
    <property type="entry name" value="UDP-Glc/GDP-Man_DH_N"/>
</dbReference>